<dbReference type="InterPro" id="IPR008502">
    <property type="entry name" value="Prolamin-like"/>
</dbReference>
<dbReference type="Pfam" id="PF05617">
    <property type="entry name" value="Prolamin_like"/>
    <property type="match status" value="1"/>
</dbReference>
<evidence type="ECO:0000313" key="5">
    <source>
        <dbReference type="Proteomes" id="UP001642260"/>
    </source>
</evidence>
<evidence type="ECO:0000259" key="3">
    <source>
        <dbReference type="Pfam" id="PF05617"/>
    </source>
</evidence>
<dbReference type="AlphaFoldDB" id="A0ABC8JMD2"/>
<keyword evidence="1 2" id="KW-0732">Signal</keyword>
<comment type="caution">
    <text evidence="4">The sequence shown here is derived from an EMBL/GenBank/DDBJ whole genome shotgun (WGS) entry which is preliminary data.</text>
</comment>
<dbReference type="PANTHER" id="PTHR31207">
    <property type="entry name" value="ECA1 GAMETOGENESIS FAMILY PROTEIN (DUF784)-RELATED-RELATED"/>
    <property type="match status" value="1"/>
</dbReference>
<protein>
    <recommendedName>
        <fullName evidence="3">Prolamin-like domain-containing protein</fullName>
    </recommendedName>
</protein>
<name>A0ABC8JMD2_ERUVS</name>
<evidence type="ECO:0000256" key="1">
    <source>
        <dbReference type="ARBA" id="ARBA00022729"/>
    </source>
</evidence>
<proteinExistence type="predicted"/>
<dbReference type="InterPro" id="IPR040220">
    <property type="entry name" value="DD11"/>
</dbReference>
<dbReference type="EMBL" id="CAKOAT010107376">
    <property type="protein sequence ID" value="CAH8327057.1"/>
    <property type="molecule type" value="Genomic_DNA"/>
</dbReference>
<dbReference type="PANTHER" id="PTHR31207:SF40">
    <property type="entry name" value="ECA1 GAMETOGENESIS FAMILY PROTEIN (DUF784)-RELATED"/>
    <property type="match status" value="1"/>
</dbReference>
<sequence>MEIKPIFTTLFIITISISFMYPSLGLEDVDGEPLVNPGREMDAVEVISPASQEYNFYMLENLQPEYTTNLEKCMDKMGDGFKKCNEDVIKEILSKKPVSRECCVKIPNTRDIIRLQIFDNKKSTSKKTHVTLSKDFTIDPNKTHKHTNWTD</sequence>
<feature type="domain" description="Prolamin-like" evidence="3">
    <location>
        <begin position="72"/>
        <end position="107"/>
    </location>
</feature>
<reference evidence="4 5" key="1">
    <citation type="submission" date="2022-03" db="EMBL/GenBank/DDBJ databases">
        <authorList>
            <person name="Macdonald S."/>
            <person name="Ahmed S."/>
            <person name="Newling K."/>
        </authorList>
    </citation>
    <scope>NUCLEOTIDE SEQUENCE [LARGE SCALE GENOMIC DNA]</scope>
</reference>
<evidence type="ECO:0000256" key="2">
    <source>
        <dbReference type="SAM" id="SignalP"/>
    </source>
</evidence>
<feature type="chain" id="PRO_5044783249" description="Prolamin-like domain-containing protein" evidence="2">
    <location>
        <begin position="26"/>
        <end position="151"/>
    </location>
</feature>
<feature type="signal peptide" evidence="2">
    <location>
        <begin position="1"/>
        <end position="25"/>
    </location>
</feature>
<organism evidence="4 5">
    <name type="scientific">Eruca vesicaria subsp. sativa</name>
    <name type="common">Garden rocket</name>
    <name type="synonym">Eruca sativa</name>
    <dbReference type="NCBI Taxonomy" id="29727"/>
    <lineage>
        <taxon>Eukaryota</taxon>
        <taxon>Viridiplantae</taxon>
        <taxon>Streptophyta</taxon>
        <taxon>Embryophyta</taxon>
        <taxon>Tracheophyta</taxon>
        <taxon>Spermatophyta</taxon>
        <taxon>Magnoliopsida</taxon>
        <taxon>eudicotyledons</taxon>
        <taxon>Gunneridae</taxon>
        <taxon>Pentapetalae</taxon>
        <taxon>rosids</taxon>
        <taxon>malvids</taxon>
        <taxon>Brassicales</taxon>
        <taxon>Brassicaceae</taxon>
        <taxon>Brassiceae</taxon>
        <taxon>Eruca</taxon>
    </lineage>
</organism>
<dbReference type="Proteomes" id="UP001642260">
    <property type="component" value="Unassembled WGS sequence"/>
</dbReference>
<accession>A0ABC8JMD2</accession>
<keyword evidence="5" id="KW-1185">Reference proteome</keyword>
<gene>
    <name evidence="4" type="ORF">ERUC_LOCUS10927</name>
</gene>
<evidence type="ECO:0000313" key="4">
    <source>
        <dbReference type="EMBL" id="CAH8327057.1"/>
    </source>
</evidence>